<dbReference type="Proteomes" id="UP001417504">
    <property type="component" value="Unassembled WGS sequence"/>
</dbReference>
<dbReference type="AlphaFoldDB" id="A0AAP0K4G0"/>
<gene>
    <name evidence="1" type="ORF">Sjap_004922</name>
</gene>
<evidence type="ECO:0000313" key="1">
    <source>
        <dbReference type="EMBL" id="KAK9145019.1"/>
    </source>
</evidence>
<reference evidence="1 2" key="1">
    <citation type="submission" date="2024-01" db="EMBL/GenBank/DDBJ databases">
        <title>Genome assemblies of Stephania.</title>
        <authorList>
            <person name="Yang L."/>
        </authorList>
    </citation>
    <scope>NUCLEOTIDE SEQUENCE [LARGE SCALE GENOMIC DNA]</scope>
    <source>
        <strain evidence="1">QJT</strain>
        <tissue evidence="1">Leaf</tissue>
    </source>
</reference>
<protein>
    <submittedName>
        <fullName evidence="1">Uncharacterized protein</fullName>
    </submittedName>
</protein>
<name>A0AAP0K4G0_9MAGN</name>
<proteinExistence type="predicted"/>
<sequence length="49" mass="5538">MLPLWNARSKVKGLNDKIGLEKESQLKSRLLKVERPLSLMMLLSTNVSA</sequence>
<dbReference type="EMBL" id="JBBNAE010000002">
    <property type="protein sequence ID" value="KAK9145019.1"/>
    <property type="molecule type" value="Genomic_DNA"/>
</dbReference>
<evidence type="ECO:0000313" key="2">
    <source>
        <dbReference type="Proteomes" id="UP001417504"/>
    </source>
</evidence>
<comment type="caution">
    <text evidence="1">The sequence shown here is derived from an EMBL/GenBank/DDBJ whole genome shotgun (WGS) entry which is preliminary data.</text>
</comment>
<organism evidence="1 2">
    <name type="scientific">Stephania japonica</name>
    <dbReference type="NCBI Taxonomy" id="461633"/>
    <lineage>
        <taxon>Eukaryota</taxon>
        <taxon>Viridiplantae</taxon>
        <taxon>Streptophyta</taxon>
        <taxon>Embryophyta</taxon>
        <taxon>Tracheophyta</taxon>
        <taxon>Spermatophyta</taxon>
        <taxon>Magnoliopsida</taxon>
        <taxon>Ranunculales</taxon>
        <taxon>Menispermaceae</taxon>
        <taxon>Menispermoideae</taxon>
        <taxon>Cissampelideae</taxon>
        <taxon>Stephania</taxon>
    </lineage>
</organism>
<accession>A0AAP0K4G0</accession>
<keyword evidence="2" id="KW-1185">Reference proteome</keyword>